<dbReference type="InterPro" id="IPR025272">
    <property type="entry name" value="SocA_Panacea"/>
</dbReference>
<dbReference type="Pfam" id="PF13274">
    <property type="entry name" value="SocA_Panacea"/>
    <property type="match status" value="1"/>
</dbReference>
<protein>
    <submittedName>
        <fullName evidence="2">DUF4065 domain-containing protein</fullName>
    </submittedName>
</protein>
<dbReference type="RefSeq" id="WP_178734264.1">
    <property type="nucleotide sequence ID" value="NZ_JABUOH010000049.1"/>
</dbReference>
<dbReference type="AlphaFoldDB" id="A0A851HKB9"/>
<accession>A0A851HKB9</accession>
<organism evidence="2 3">
    <name type="scientific">Candidatus Phytoplasma pruni</name>
    <dbReference type="NCBI Taxonomy" id="479893"/>
    <lineage>
        <taxon>Bacteria</taxon>
        <taxon>Bacillati</taxon>
        <taxon>Mycoplasmatota</taxon>
        <taxon>Mollicutes</taxon>
        <taxon>Acholeplasmatales</taxon>
        <taxon>Acholeplasmataceae</taxon>
        <taxon>Candidatus Phytoplasma</taxon>
        <taxon>16SrIII (X-disease group)</taxon>
    </lineage>
</organism>
<proteinExistence type="predicted"/>
<dbReference type="EMBL" id="JABUOH010000049">
    <property type="protein sequence ID" value="NWN45879.1"/>
    <property type="molecule type" value="Genomic_DNA"/>
</dbReference>
<evidence type="ECO:0000259" key="1">
    <source>
        <dbReference type="Pfam" id="PF13274"/>
    </source>
</evidence>
<reference evidence="2 3" key="1">
    <citation type="submission" date="2020-06" db="EMBL/GenBank/DDBJ databases">
        <title>Draft genome sequence of Candidatus Phytoplasma pruni (X-disease group, subgroup 16SrIII-B) strain ChTDIII from Argentina.</title>
        <authorList>
            <person name="Fernandez F.D."/>
            <person name="Zuebert C."/>
            <person name="Huettel B."/>
            <person name="Kube M."/>
            <person name="Conci L.R."/>
        </authorList>
    </citation>
    <scope>NUCLEOTIDE SEQUENCE [LARGE SCALE GENOMIC DNA]</scope>
    <source>
        <strain evidence="2 3">ChTDIII</strain>
    </source>
</reference>
<evidence type="ECO:0000313" key="3">
    <source>
        <dbReference type="Proteomes" id="UP000568109"/>
    </source>
</evidence>
<dbReference type="Proteomes" id="UP000568109">
    <property type="component" value="Unassembled WGS sequence"/>
</dbReference>
<sequence length="156" mass="18036">MPNNPPPQIDILDVANYLIQKQNKNDYTSMKLQKLTFLTYAKHLVNCQTPLFPNDFQAWTYGPVSPSLCQNLTKYSSNPIPNVSLTTKPTPFTSQQKRLMNYIIKKYGSLTPDQLTLLLKKEAFPWSNHWKHLDWSLNPISDTSILYVHSQPKNKI</sequence>
<name>A0A851HKB9_9MOLU</name>
<feature type="domain" description="Antitoxin SocA-like Panacea" evidence="1">
    <location>
        <begin position="32"/>
        <end position="126"/>
    </location>
</feature>
<keyword evidence="3" id="KW-1185">Reference proteome</keyword>
<evidence type="ECO:0000313" key="2">
    <source>
        <dbReference type="EMBL" id="NWN45879.1"/>
    </source>
</evidence>
<gene>
    <name evidence="2" type="ORF">HR065_02165</name>
</gene>
<comment type="caution">
    <text evidence="2">The sequence shown here is derived from an EMBL/GenBank/DDBJ whole genome shotgun (WGS) entry which is preliminary data.</text>
</comment>